<dbReference type="InterPro" id="IPR037185">
    <property type="entry name" value="EmrE-like"/>
</dbReference>
<proteinExistence type="predicted"/>
<protein>
    <recommendedName>
        <fullName evidence="7">EamA domain-containing protein</fullName>
    </recommendedName>
</protein>
<evidence type="ECO:0000256" key="4">
    <source>
        <dbReference type="ARBA" id="ARBA00023136"/>
    </source>
</evidence>
<feature type="compositionally biased region" description="Low complexity" evidence="5">
    <location>
        <begin position="1"/>
        <end position="16"/>
    </location>
</feature>
<evidence type="ECO:0000256" key="5">
    <source>
        <dbReference type="SAM" id="MobiDB-lite"/>
    </source>
</evidence>
<evidence type="ECO:0000259" key="7">
    <source>
        <dbReference type="Pfam" id="PF00892"/>
    </source>
</evidence>
<keyword evidence="9" id="KW-1185">Reference proteome</keyword>
<feature type="transmembrane region" description="Helical" evidence="6">
    <location>
        <begin position="328"/>
        <end position="346"/>
    </location>
</feature>
<feature type="transmembrane region" description="Helical" evidence="6">
    <location>
        <begin position="211"/>
        <end position="231"/>
    </location>
</feature>
<comment type="caution">
    <text evidence="8">The sequence shown here is derived from an EMBL/GenBank/DDBJ whole genome shotgun (WGS) entry which is preliminary data.</text>
</comment>
<keyword evidence="2 6" id="KW-0812">Transmembrane</keyword>
<organism evidence="8 9">
    <name type="scientific">Mucor lusitanicus CBS 277.49</name>
    <dbReference type="NCBI Taxonomy" id="747725"/>
    <lineage>
        <taxon>Eukaryota</taxon>
        <taxon>Fungi</taxon>
        <taxon>Fungi incertae sedis</taxon>
        <taxon>Mucoromycota</taxon>
        <taxon>Mucoromycotina</taxon>
        <taxon>Mucoromycetes</taxon>
        <taxon>Mucorales</taxon>
        <taxon>Mucorineae</taxon>
        <taxon>Mucoraceae</taxon>
        <taxon>Mucor</taxon>
    </lineage>
</organism>
<feature type="transmembrane region" description="Helical" evidence="6">
    <location>
        <begin position="304"/>
        <end position="322"/>
    </location>
</feature>
<name>A0A168J1R9_MUCCL</name>
<feature type="transmembrane region" description="Helical" evidence="6">
    <location>
        <begin position="274"/>
        <end position="292"/>
    </location>
</feature>
<dbReference type="Pfam" id="PF00892">
    <property type="entry name" value="EamA"/>
    <property type="match status" value="2"/>
</dbReference>
<evidence type="ECO:0000313" key="9">
    <source>
        <dbReference type="Proteomes" id="UP000077051"/>
    </source>
</evidence>
<feature type="region of interest" description="Disordered" evidence="5">
    <location>
        <begin position="1"/>
        <end position="20"/>
    </location>
</feature>
<gene>
    <name evidence="8" type="ORF">MUCCIDRAFT_166411</name>
</gene>
<dbReference type="GO" id="GO:0016020">
    <property type="term" value="C:membrane"/>
    <property type="evidence" value="ECO:0007669"/>
    <property type="project" value="UniProtKB-SubCell"/>
</dbReference>
<evidence type="ECO:0000256" key="1">
    <source>
        <dbReference type="ARBA" id="ARBA00004141"/>
    </source>
</evidence>
<dbReference type="InterPro" id="IPR000620">
    <property type="entry name" value="EamA_dom"/>
</dbReference>
<feature type="domain" description="EamA" evidence="7">
    <location>
        <begin position="54"/>
        <end position="186"/>
    </location>
</feature>
<sequence>MNSSSSSSSNSSNPSSATVNVVNDSTPLLRNAQKMFYQQRQQEQHQHNKRREIIGLLFMTLSALGFSTMSLFVKLSGTSFPSFEIVFARSVVQTVFSLLGCAILKVNPLGQPGVRRWLLFRGLAGTLGLCLFFYSITQLPLADATVVFFLGPAFTAILASIVLGEAFTLFDGICSVACMVGVVLVSKPQFLFGGHDGGVPKDQDISEWQRLFAVLCALVGAMMSAVAYVTVRKIGRGAHYMVHVVYFGLVSIVVAPIGMTVFQTPVMPHGGYEYGMLLLVGLSAFVGQCFLNQGLQMAPAGPGTLMRMNDVVFAFLFGIFILHEYPDVYSISGASIIVLMTSAMGIHKIYSHTKK</sequence>
<feature type="domain" description="EamA" evidence="7">
    <location>
        <begin position="212"/>
        <end position="339"/>
    </location>
</feature>
<evidence type="ECO:0000256" key="2">
    <source>
        <dbReference type="ARBA" id="ARBA00022692"/>
    </source>
</evidence>
<dbReference type="Proteomes" id="UP000077051">
    <property type="component" value="Unassembled WGS sequence"/>
</dbReference>
<feature type="transmembrane region" description="Helical" evidence="6">
    <location>
        <begin position="53"/>
        <end position="73"/>
    </location>
</feature>
<dbReference type="AlphaFoldDB" id="A0A168J1R9"/>
<evidence type="ECO:0000256" key="6">
    <source>
        <dbReference type="SAM" id="Phobius"/>
    </source>
</evidence>
<reference evidence="8 9" key="1">
    <citation type="submission" date="2015-06" db="EMBL/GenBank/DDBJ databases">
        <title>Expansion of signal transduction pathways in fungi by whole-genome duplication.</title>
        <authorList>
            <consortium name="DOE Joint Genome Institute"/>
            <person name="Corrochano L.M."/>
            <person name="Kuo A."/>
            <person name="Marcet-Houben M."/>
            <person name="Polaino S."/>
            <person name="Salamov A."/>
            <person name="Villalobos J.M."/>
            <person name="Alvarez M.I."/>
            <person name="Avalos J."/>
            <person name="Benito E.P."/>
            <person name="Benoit I."/>
            <person name="Burger G."/>
            <person name="Camino L.P."/>
            <person name="Canovas D."/>
            <person name="Cerda-Olmedo E."/>
            <person name="Cheng J.-F."/>
            <person name="Dominguez A."/>
            <person name="Elias M."/>
            <person name="Eslava A.P."/>
            <person name="Glaser F."/>
            <person name="Grimwood J."/>
            <person name="Gutierrez G."/>
            <person name="Heitman J."/>
            <person name="Henrissat B."/>
            <person name="Iturriaga E.A."/>
            <person name="Lang B.F."/>
            <person name="Lavin J.L."/>
            <person name="Lee S."/>
            <person name="Li W."/>
            <person name="Lindquist E."/>
            <person name="Lopez-Garcia S."/>
            <person name="Luque E.M."/>
            <person name="Marcos A.T."/>
            <person name="Martin J."/>
            <person name="Mccluskey K."/>
            <person name="Medina H.R."/>
            <person name="Miralles-Duran A."/>
            <person name="Miyazaki A."/>
            <person name="Munoz-Torres E."/>
            <person name="Oguiza J.A."/>
            <person name="Ohm R."/>
            <person name="Olmedo M."/>
            <person name="Orejas M."/>
            <person name="Ortiz-Castellanos L."/>
            <person name="Pisabarro A.G."/>
            <person name="Rodriguez-Romero J."/>
            <person name="Ruiz-Herrera J."/>
            <person name="Ruiz-Vazquez R."/>
            <person name="Sanz C."/>
            <person name="Schackwitz W."/>
            <person name="Schmutz J."/>
            <person name="Shahriari M."/>
            <person name="Shelest E."/>
            <person name="Silva-Franco F."/>
            <person name="Soanes D."/>
            <person name="Syed K."/>
            <person name="Tagua V.G."/>
            <person name="Talbot N.J."/>
            <person name="Thon M."/>
            <person name="De Vries R.P."/>
            <person name="Wiebenga A."/>
            <person name="Yadav J.S."/>
            <person name="Braun E.L."/>
            <person name="Baker S."/>
            <person name="Garre V."/>
            <person name="Horwitz B."/>
            <person name="Torres-Martinez S."/>
            <person name="Idnurm A."/>
            <person name="Herrera-Estrella A."/>
            <person name="Gabaldon T."/>
            <person name="Grigoriev I.V."/>
        </authorList>
    </citation>
    <scope>NUCLEOTIDE SEQUENCE [LARGE SCALE GENOMIC DNA]</scope>
    <source>
        <strain evidence="8 9">CBS 277.49</strain>
    </source>
</reference>
<keyword evidence="3 6" id="KW-1133">Transmembrane helix</keyword>
<comment type="subcellular location">
    <subcellularLocation>
        <location evidence="1">Membrane</location>
        <topology evidence="1">Multi-pass membrane protein</topology>
    </subcellularLocation>
</comment>
<accession>A0A168J1R9</accession>
<evidence type="ECO:0000313" key="8">
    <source>
        <dbReference type="EMBL" id="OAD00636.1"/>
    </source>
</evidence>
<dbReference type="EMBL" id="AMYB01000007">
    <property type="protein sequence ID" value="OAD00636.1"/>
    <property type="molecule type" value="Genomic_DNA"/>
</dbReference>
<dbReference type="STRING" id="747725.A0A168J1R9"/>
<feature type="transmembrane region" description="Helical" evidence="6">
    <location>
        <begin position="118"/>
        <end position="136"/>
    </location>
</feature>
<evidence type="ECO:0000256" key="3">
    <source>
        <dbReference type="ARBA" id="ARBA00022989"/>
    </source>
</evidence>
<feature type="transmembrane region" description="Helical" evidence="6">
    <location>
        <begin position="85"/>
        <end position="106"/>
    </location>
</feature>
<dbReference type="OrthoDB" id="306876at2759"/>
<feature type="transmembrane region" description="Helical" evidence="6">
    <location>
        <begin position="243"/>
        <end position="262"/>
    </location>
</feature>
<dbReference type="PANTHER" id="PTHR22911">
    <property type="entry name" value="ACYL-MALONYL CONDENSING ENZYME-RELATED"/>
    <property type="match status" value="1"/>
</dbReference>
<dbReference type="VEuPathDB" id="FungiDB:MUCCIDRAFT_166411"/>
<dbReference type="SUPFAM" id="SSF103481">
    <property type="entry name" value="Multidrug resistance efflux transporter EmrE"/>
    <property type="match status" value="2"/>
</dbReference>
<keyword evidence="4 6" id="KW-0472">Membrane</keyword>
<dbReference type="PANTHER" id="PTHR22911:SF6">
    <property type="entry name" value="SOLUTE CARRIER FAMILY 35 MEMBER G1"/>
    <property type="match status" value="1"/>
</dbReference>
<feature type="transmembrane region" description="Helical" evidence="6">
    <location>
        <begin position="142"/>
        <end position="163"/>
    </location>
</feature>
<feature type="transmembrane region" description="Helical" evidence="6">
    <location>
        <begin position="170"/>
        <end position="191"/>
    </location>
</feature>